<dbReference type="AlphaFoldDB" id="A0A0F0G005"/>
<accession>A0A0F0G005</accession>
<evidence type="ECO:0000313" key="2">
    <source>
        <dbReference type="Proteomes" id="UP000254400"/>
    </source>
</evidence>
<dbReference type="EMBL" id="UGSC01000001">
    <property type="protein sequence ID" value="SUA62368.1"/>
    <property type="molecule type" value="Genomic_DNA"/>
</dbReference>
<gene>
    <name evidence="1" type="ORF">NCTC10343_00291</name>
</gene>
<protein>
    <submittedName>
        <fullName evidence="1">Uncharacterized protein</fullName>
    </submittedName>
</protein>
<sequence>MLSQIVKIIGIFLVAAVISLIEVPDMWKKGFKKELWLFFILLFFAVGISCAKVLHWLIPTPLDWITAIYRPFSNFLIHMGLIK</sequence>
<name>A0A0F0G005_PAEPO</name>
<proteinExistence type="predicted"/>
<organism evidence="1 2">
    <name type="scientific">Paenibacillus polymyxa</name>
    <name type="common">Bacillus polymyxa</name>
    <dbReference type="NCBI Taxonomy" id="1406"/>
    <lineage>
        <taxon>Bacteria</taxon>
        <taxon>Bacillati</taxon>
        <taxon>Bacillota</taxon>
        <taxon>Bacilli</taxon>
        <taxon>Bacillales</taxon>
        <taxon>Paenibacillaceae</taxon>
        <taxon>Paenibacillus</taxon>
    </lineage>
</organism>
<dbReference type="Proteomes" id="UP000254400">
    <property type="component" value="Unassembled WGS sequence"/>
</dbReference>
<evidence type="ECO:0000313" key="1">
    <source>
        <dbReference type="EMBL" id="SUA62368.1"/>
    </source>
</evidence>
<reference evidence="1 2" key="1">
    <citation type="submission" date="2018-06" db="EMBL/GenBank/DDBJ databases">
        <authorList>
            <consortium name="Pathogen Informatics"/>
            <person name="Doyle S."/>
        </authorList>
    </citation>
    <scope>NUCLEOTIDE SEQUENCE [LARGE SCALE GENOMIC DNA]</scope>
    <source>
        <strain evidence="1 2">NCTC10343</strain>
    </source>
</reference>